<dbReference type="GO" id="GO:0042273">
    <property type="term" value="P:ribosomal large subunit biogenesis"/>
    <property type="evidence" value="ECO:0007669"/>
    <property type="project" value="TreeGrafter"/>
</dbReference>
<evidence type="ECO:0000256" key="4">
    <source>
        <dbReference type="ARBA" id="ARBA00022517"/>
    </source>
</evidence>
<dbReference type="PANTHER" id="PTHR13028">
    <property type="entry name" value="RRNA PROCESSING PROTEIN EBNA1-BINDING PROTEIN-RELATED"/>
    <property type="match status" value="1"/>
</dbReference>
<evidence type="ECO:0000256" key="1">
    <source>
        <dbReference type="ARBA" id="ARBA00003387"/>
    </source>
</evidence>
<dbReference type="AlphaFoldDB" id="A0A1I7VLQ4"/>
<keyword evidence="5 7" id="KW-0175">Coiled coil</keyword>
<comment type="function">
    <text evidence="1">Required for the processing of the 27S pre-rRNA.</text>
</comment>
<organism evidence="9 10">
    <name type="scientific">Loa loa</name>
    <name type="common">Eye worm</name>
    <name type="synonym">Filaria loa</name>
    <dbReference type="NCBI Taxonomy" id="7209"/>
    <lineage>
        <taxon>Eukaryota</taxon>
        <taxon>Metazoa</taxon>
        <taxon>Ecdysozoa</taxon>
        <taxon>Nematoda</taxon>
        <taxon>Chromadorea</taxon>
        <taxon>Rhabditida</taxon>
        <taxon>Spirurina</taxon>
        <taxon>Spiruromorpha</taxon>
        <taxon>Filarioidea</taxon>
        <taxon>Onchocercidae</taxon>
        <taxon>Loa</taxon>
    </lineage>
</organism>
<dbReference type="STRING" id="7209.A0A1I7VLQ4"/>
<evidence type="ECO:0000256" key="3">
    <source>
        <dbReference type="ARBA" id="ARBA00007336"/>
    </source>
</evidence>
<feature type="coiled-coil region" evidence="7">
    <location>
        <begin position="50"/>
        <end position="77"/>
    </location>
</feature>
<dbReference type="GO" id="GO:0005730">
    <property type="term" value="C:nucleolus"/>
    <property type="evidence" value="ECO:0007669"/>
    <property type="project" value="UniProtKB-SubCell"/>
</dbReference>
<dbReference type="GO" id="GO:0006364">
    <property type="term" value="P:rRNA processing"/>
    <property type="evidence" value="ECO:0007669"/>
    <property type="project" value="TreeGrafter"/>
</dbReference>
<comment type="subcellular location">
    <subcellularLocation>
        <location evidence="2">Nucleus</location>
        <location evidence="2">Nucleolus</location>
    </subcellularLocation>
</comment>
<feature type="coiled-coil region" evidence="7">
    <location>
        <begin position="140"/>
        <end position="167"/>
    </location>
</feature>
<comment type="similarity">
    <text evidence="3">Belongs to the EBP2 family.</text>
</comment>
<evidence type="ECO:0000313" key="10">
    <source>
        <dbReference type="WBParaSite" id="EN70_3934"/>
    </source>
</evidence>
<dbReference type="Pfam" id="PF05890">
    <property type="entry name" value="Ebp2"/>
    <property type="match status" value="1"/>
</dbReference>
<evidence type="ECO:0000313" key="9">
    <source>
        <dbReference type="Proteomes" id="UP000095285"/>
    </source>
</evidence>
<keyword evidence="4" id="KW-0690">Ribosome biogenesis</keyword>
<dbReference type="GO" id="GO:0030687">
    <property type="term" value="C:preribosome, large subunit precursor"/>
    <property type="evidence" value="ECO:0007669"/>
    <property type="project" value="TreeGrafter"/>
</dbReference>
<evidence type="ECO:0000256" key="2">
    <source>
        <dbReference type="ARBA" id="ARBA00004604"/>
    </source>
</evidence>
<feature type="region of interest" description="Disordered" evidence="8">
    <location>
        <begin position="289"/>
        <end position="340"/>
    </location>
</feature>
<reference evidence="9" key="1">
    <citation type="submission" date="2012-04" db="EMBL/GenBank/DDBJ databases">
        <title>The Genome Sequence of Loa loa.</title>
        <authorList>
            <consortium name="The Broad Institute Genome Sequencing Platform"/>
            <consortium name="Broad Institute Genome Sequencing Center for Infectious Disease"/>
            <person name="Nutman T.B."/>
            <person name="Fink D.L."/>
            <person name="Russ C."/>
            <person name="Young S."/>
            <person name="Zeng Q."/>
            <person name="Gargeya S."/>
            <person name="Alvarado L."/>
            <person name="Berlin A."/>
            <person name="Chapman S.B."/>
            <person name="Chen Z."/>
            <person name="Freedman E."/>
            <person name="Gellesch M."/>
            <person name="Goldberg J."/>
            <person name="Griggs A."/>
            <person name="Gujja S."/>
            <person name="Heilman E.R."/>
            <person name="Heiman D."/>
            <person name="Howarth C."/>
            <person name="Mehta T."/>
            <person name="Neiman D."/>
            <person name="Pearson M."/>
            <person name="Roberts A."/>
            <person name="Saif S."/>
            <person name="Shea T."/>
            <person name="Shenoy N."/>
            <person name="Sisk P."/>
            <person name="Stolte C."/>
            <person name="Sykes S."/>
            <person name="White J."/>
            <person name="Yandava C."/>
            <person name="Haas B."/>
            <person name="Henn M.R."/>
            <person name="Nusbaum C."/>
            <person name="Birren B."/>
        </authorList>
    </citation>
    <scope>NUCLEOTIDE SEQUENCE [LARGE SCALE GENOMIC DNA]</scope>
</reference>
<evidence type="ECO:0000256" key="5">
    <source>
        <dbReference type="ARBA" id="ARBA00023054"/>
    </source>
</evidence>
<evidence type="ECO:0000256" key="8">
    <source>
        <dbReference type="SAM" id="MobiDB-lite"/>
    </source>
</evidence>
<keyword evidence="9" id="KW-1185">Reference proteome</keyword>
<evidence type="ECO:0000256" key="6">
    <source>
        <dbReference type="ARBA" id="ARBA00023242"/>
    </source>
</evidence>
<accession>A0A1I7VLQ4</accession>
<dbReference type="InterPro" id="IPR008610">
    <property type="entry name" value="Ebp2"/>
</dbReference>
<dbReference type="PANTHER" id="PTHR13028:SF0">
    <property type="entry name" value="RRNA-PROCESSING PROTEIN EBP2-RELATED"/>
    <property type="match status" value="1"/>
</dbReference>
<reference evidence="10" key="2">
    <citation type="submission" date="2016-11" db="UniProtKB">
        <authorList>
            <consortium name="WormBaseParasite"/>
        </authorList>
    </citation>
    <scope>IDENTIFICATION</scope>
</reference>
<dbReference type="WBParaSite" id="EN70_3934">
    <property type="protein sequence ID" value="EN70_3934"/>
    <property type="gene ID" value="EN70_3934"/>
</dbReference>
<sequence>MSATDGNVDAKILSAIVSEEEDSDSDRELQIAFEEGLLKIDKLNYVTEKKRPIINKKAELENKVKELTKNLTWIETLDVAVNSDHIGEKVLNDDFEREIIFYKQAEKAVQIAVLRLREMNVRIFRPTDYYAEMVKSDQHMQKIRQRMAEVEESKQKLEAIRRIREEKKFAAKVQKKVMERKQNEKKILAEAVKKHRKGVKSHLDAILNNANTTRDTGVFYPSFQIHFNNACISIKLGCHLDFGLCLAVSSFCFTLLRKRWDFQVEAKRSEKGRMRGKSKKFRRLARDKKFGFGGQKKRSKKNDKNSFEEIATPGSVARKLKGHHFGGNLLKNSAKQRKKR</sequence>
<name>A0A1I7VLQ4_LOALO</name>
<proteinExistence type="inferred from homology"/>
<dbReference type="GO" id="GO:0034399">
    <property type="term" value="C:nuclear periphery"/>
    <property type="evidence" value="ECO:0007669"/>
    <property type="project" value="TreeGrafter"/>
</dbReference>
<keyword evidence="6" id="KW-0539">Nucleus</keyword>
<protein>
    <submittedName>
        <fullName evidence="10">rRNA-processing protein EBP2-like protein</fullName>
    </submittedName>
</protein>
<evidence type="ECO:0000256" key="7">
    <source>
        <dbReference type="SAM" id="Coils"/>
    </source>
</evidence>
<dbReference type="Proteomes" id="UP000095285">
    <property type="component" value="Unassembled WGS sequence"/>
</dbReference>